<dbReference type="EMBL" id="AZBU02000006">
    <property type="protein sequence ID" value="TKR73252.1"/>
    <property type="molecule type" value="Genomic_DNA"/>
</dbReference>
<keyword evidence="1" id="KW-0812">Transmembrane</keyword>
<reference evidence="2 3" key="1">
    <citation type="journal article" date="2015" name="Genome Biol.">
        <title>Comparative genomics of Steinernema reveals deeply conserved gene regulatory networks.</title>
        <authorList>
            <person name="Dillman A.R."/>
            <person name="Macchietto M."/>
            <person name="Porter C.F."/>
            <person name="Rogers A."/>
            <person name="Williams B."/>
            <person name="Antoshechkin I."/>
            <person name="Lee M.M."/>
            <person name="Goodwin Z."/>
            <person name="Lu X."/>
            <person name="Lewis E.E."/>
            <person name="Goodrich-Blair H."/>
            <person name="Stock S.P."/>
            <person name="Adams B.J."/>
            <person name="Sternberg P.W."/>
            <person name="Mortazavi A."/>
        </authorList>
    </citation>
    <scope>NUCLEOTIDE SEQUENCE [LARGE SCALE GENOMIC DNA]</scope>
    <source>
        <strain evidence="2 3">ALL</strain>
    </source>
</reference>
<dbReference type="PANTHER" id="PTHR23021">
    <property type="entry name" value="SERPENTINE RECEPTOR, CLASS T"/>
    <property type="match status" value="1"/>
</dbReference>
<dbReference type="Pfam" id="PF10321">
    <property type="entry name" value="7TM_GPCR_Srt"/>
    <property type="match status" value="1"/>
</dbReference>
<dbReference type="InterPro" id="IPR019425">
    <property type="entry name" value="7TM_GPCR_serpentine_rcpt_Srt"/>
</dbReference>
<dbReference type="PANTHER" id="PTHR23021:SF11">
    <property type="entry name" value="SERPENTINE RECEPTOR, CLASS T"/>
    <property type="match status" value="1"/>
</dbReference>
<gene>
    <name evidence="2" type="ORF">L596_020586</name>
</gene>
<feature type="transmembrane region" description="Helical" evidence="1">
    <location>
        <begin position="151"/>
        <end position="168"/>
    </location>
</feature>
<dbReference type="Proteomes" id="UP000298663">
    <property type="component" value="Unassembled WGS sequence"/>
</dbReference>
<protein>
    <recommendedName>
        <fullName evidence="4">G-protein coupled receptors family 1 profile domain-containing protein</fullName>
    </recommendedName>
</protein>
<organism evidence="2 3">
    <name type="scientific">Steinernema carpocapsae</name>
    <name type="common">Entomopathogenic nematode</name>
    <dbReference type="NCBI Taxonomy" id="34508"/>
    <lineage>
        <taxon>Eukaryota</taxon>
        <taxon>Metazoa</taxon>
        <taxon>Ecdysozoa</taxon>
        <taxon>Nematoda</taxon>
        <taxon>Chromadorea</taxon>
        <taxon>Rhabditida</taxon>
        <taxon>Tylenchina</taxon>
        <taxon>Panagrolaimomorpha</taxon>
        <taxon>Strongyloidoidea</taxon>
        <taxon>Steinernematidae</taxon>
        <taxon>Steinernema</taxon>
    </lineage>
</organism>
<feature type="transmembrane region" description="Helical" evidence="1">
    <location>
        <begin position="243"/>
        <end position="265"/>
    </location>
</feature>
<dbReference type="SUPFAM" id="SSF81321">
    <property type="entry name" value="Family A G protein-coupled receptor-like"/>
    <property type="match status" value="1"/>
</dbReference>
<evidence type="ECO:0000313" key="2">
    <source>
        <dbReference type="EMBL" id="TKR73252.1"/>
    </source>
</evidence>
<feature type="transmembrane region" description="Helical" evidence="1">
    <location>
        <begin position="33"/>
        <end position="58"/>
    </location>
</feature>
<comment type="caution">
    <text evidence="2">The sequence shown here is derived from an EMBL/GenBank/DDBJ whole genome shotgun (WGS) entry which is preliminary data.</text>
</comment>
<proteinExistence type="predicted"/>
<dbReference type="STRING" id="34508.A0A4U5MUM6"/>
<sequence length="330" mass="37571">MELYLLRRHTFQSLYNCSYLSDTEWTRLGTPNVLFGTLVILGGIFFSVCYVLAMLVVYRAHRFQLTGNKLLFCGSVMYFNSICTNASLTGYLSITGSMPCPNIEFLYVIRCAEEFSWGCVSVFMVMFIVYRCSELWKPRYIPEAFEGHRTYYWIAAAFLYGLVHSFFARGDFYSSYTYNWSSNLFDGIMEFQFVDPSVYISYATIVHNVGFAATIFPLYLFLTVSIWWKGESKGGKMSKTQKMNIFVAFLLCLVTSIYALIYAYMCLFQLSENGAQIACIIKQLGMGAPAVIHLTMNKTVNAGLLQLFKKKKVTNVTVLADKAKTDDSSN</sequence>
<dbReference type="AlphaFoldDB" id="A0A4U5MUM6"/>
<evidence type="ECO:0008006" key="4">
    <source>
        <dbReference type="Google" id="ProtNLM"/>
    </source>
</evidence>
<reference evidence="2 3" key="2">
    <citation type="journal article" date="2019" name="G3 (Bethesda)">
        <title>Hybrid Assembly of the Genome of the Entomopathogenic Nematode Steinernema carpocapsae Identifies the X-Chromosome.</title>
        <authorList>
            <person name="Serra L."/>
            <person name="Macchietto M."/>
            <person name="Macias-Munoz A."/>
            <person name="McGill C.J."/>
            <person name="Rodriguez I.M."/>
            <person name="Rodriguez B."/>
            <person name="Murad R."/>
            <person name="Mortazavi A."/>
        </authorList>
    </citation>
    <scope>NUCLEOTIDE SEQUENCE [LARGE SCALE GENOMIC DNA]</scope>
    <source>
        <strain evidence="2 3">ALL</strain>
    </source>
</reference>
<keyword evidence="3" id="KW-1185">Reference proteome</keyword>
<accession>A0A4U5MUM6</accession>
<keyword evidence="1" id="KW-0472">Membrane</keyword>
<feature type="transmembrane region" description="Helical" evidence="1">
    <location>
        <begin position="114"/>
        <end position="130"/>
    </location>
</feature>
<evidence type="ECO:0000256" key="1">
    <source>
        <dbReference type="SAM" id="Phobius"/>
    </source>
</evidence>
<evidence type="ECO:0000313" key="3">
    <source>
        <dbReference type="Proteomes" id="UP000298663"/>
    </source>
</evidence>
<name>A0A4U5MUM6_STECR</name>
<feature type="transmembrane region" description="Helical" evidence="1">
    <location>
        <begin position="199"/>
        <end position="222"/>
    </location>
</feature>
<feature type="transmembrane region" description="Helical" evidence="1">
    <location>
        <begin position="70"/>
        <end position="94"/>
    </location>
</feature>
<keyword evidence="1" id="KW-1133">Transmembrane helix</keyword>